<proteinExistence type="predicted"/>
<feature type="transmembrane region" description="Helical" evidence="2">
    <location>
        <begin position="114"/>
        <end position="136"/>
    </location>
</feature>
<feature type="transmembrane region" description="Helical" evidence="2">
    <location>
        <begin position="46"/>
        <end position="64"/>
    </location>
</feature>
<feature type="region of interest" description="Disordered" evidence="1">
    <location>
        <begin position="312"/>
        <end position="338"/>
    </location>
</feature>
<accession>A0AAD7DEU9</accession>
<keyword evidence="2" id="KW-0472">Membrane</keyword>
<dbReference type="PANTHER" id="PTHR40465">
    <property type="entry name" value="CHROMOSOME 1, WHOLE GENOME SHOTGUN SEQUENCE"/>
    <property type="match status" value="1"/>
</dbReference>
<dbReference type="InterPro" id="IPR045339">
    <property type="entry name" value="DUF6534"/>
</dbReference>
<dbReference type="AlphaFoldDB" id="A0AAD7DEU9"/>
<feature type="domain" description="DUF6534" evidence="3">
    <location>
        <begin position="161"/>
        <end position="247"/>
    </location>
</feature>
<gene>
    <name evidence="4" type="ORF">B0H17DRAFT_1331679</name>
</gene>
<dbReference type="Proteomes" id="UP001221757">
    <property type="component" value="Unassembled WGS sequence"/>
</dbReference>
<protein>
    <recommendedName>
        <fullName evidence="3">DUF6534 domain-containing protein</fullName>
    </recommendedName>
</protein>
<evidence type="ECO:0000256" key="2">
    <source>
        <dbReference type="SAM" id="Phobius"/>
    </source>
</evidence>
<evidence type="ECO:0000256" key="1">
    <source>
        <dbReference type="SAM" id="MobiDB-lite"/>
    </source>
</evidence>
<keyword evidence="2" id="KW-1133">Transmembrane helix</keyword>
<keyword evidence="5" id="KW-1185">Reference proteome</keyword>
<evidence type="ECO:0000259" key="3">
    <source>
        <dbReference type="Pfam" id="PF20152"/>
    </source>
</evidence>
<feature type="transmembrane region" description="Helical" evidence="2">
    <location>
        <begin position="198"/>
        <end position="219"/>
    </location>
</feature>
<evidence type="ECO:0000313" key="4">
    <source>
        <dbReference type="EMBL" id="KAJ7689551.1"/>
    </source>
</evidence>
<sequence length="338" mass="37228">MAGVELIFGPLLIGVVLNMMLYGIMSIQMFTYYQRYPSDSAWIRYLMLYLFLAETANVVVQVGIVYEPLIIQERDVAIAVSPKLLPGDSILIAIVSAPIQLFQAWRISVITGSFIIPALIALLSFASLAGGLLVSVLVSVTRQFRNFQSFSTEVSFWLGCSAACDIAIAVAMSRALYVRKTGFGVVDGQINRIIRLTIESGSATAIMALADVILFLLFPKTLVNFIVDFPLSNLYTCSVLAMLNSRERAKVVDTEHTHPAPQLLARTQTSVQSRPSVNKPPQASLKIYTSTERLVATDDGDLHSDFYNYNAQPRTGLTHSSPRSKNIGASHRPMPERF</sequence>
<dbReference type="PANTHER" id="PTHR40465:SF1">
    <property type="entry name" value="DUF6534 DOMAIN-CONTAINING PROTEIN"/>
    <property type="match status" value="1"/>
</dbReference>
<feature type="transmembrane region" description="Helical" evidence="2">
    <location>
        <begin position="84"/>
        <end position="102"/>
    </location>
</feature>
<evidence type="ECO:0000313" key="5">
    <source>
        <dbReference type="Proteomes" id="UP001221757"/>
    </source>
</evidence>
<reference evidence="4" key="1">
    <citation type="submission" date="2023-03" db="EMBL/GenBank/DDBJ databases">
        <title>Massive genome expansion in bonnet fungi (Mycena s.s.) driven by repeated elements and novel gene families across ecological guilds.</title>
        <authorList>
            <consortium name="Lawrence Berkeley National Laboratory"/>
            <person name="Harder C.B."/>
            <person name="Miyauchi S."/>
            <person name="Viragh M."/>
            <person name="Kuo A."/>
            <person name="Thoen E."/>
            <person name="Andreopoulos B."/>
            <person name="Lu D."/>
            <person name="Skrede I."/>
            <person name="Drula E."/>
            <person name="Henrissat B."/>
            <person name="Morin E."/>
            <person name="Kohler A."/>
            <person name="Barry K."/>
            <person name="LaButti K."/>
            <person name="Morin E."/>
            <person name="Salamov A."/>
            <person name="Lipzen A."/>
            <person name="Mereny Z."/>
            <person name="Hegedus B."/>
            <person name="Baldrian P."/>
            <person name="Stursova M."/>
            <person name="Weitz H."/>
            <person name="Taylor A."/>
            <person name="Grigoriev I.V."/>
            <person name="Nagy L.G."/>
            <person name="Martin F."/>
            <person name="Kauserud H."/>
        </authorList>
    </citation>
    <scope>NUCLEOTIDE SEQUENCE</scope>
    <source>
        <strain evidence="4">CBHHK067</strain>
    </source>
</reference>
<dbReference type="Pfam" id="PF20152">
    <property type="entry name" value="DUF6534"/>
    <property type="match status" value="1"/>
</dbReference>
<feature type="transmembrane region" description="Helical" evidence="2">
    <location>
        <begin position="156"/>
        <end position="177"/>
    </location>
</feature>
<comment type="caution">
    <text evidence="4">The sequence shown here is derived from an EMBL/GenBank/DDBJ whole genome shotgun (WGS) entry which is preliminary data.</text>
</comment>
<feature type="compositionally biased region" description="Polar residues" evidence="1">
    <location>
        <begin position="312"/>
        <end position="324"/>
    </location>
</feature>
<keyword evidence="2" id="KW-0812">Transmembrane</keyword>
<feature type="transmembrane region" description="Helical" evidence="2">
    <location>
        <begin position="6"/>
        <end position="25"/>
    </location>
</feature>
<dbReference type="EMBL" id="JARKIE010000071">
    <property type="protein sequence ID" value="KAJ7689551.1"/>
    <property type="molecule type" value="Genomic_DNA"/>
</dbReference>
<organism evidence="4 5">
    <name type="scientific">Mycena rosella</name>
    <name type="common">Pink bonnet</name>
    <name type="synonym">Agaricus rosellus</name>
    <dbReference type="NCBI Taxonomy" id="1033263"/>
    <lineage>
        <taxon>Eukaryota</taxon>
        <taxon>Fungi</taxon>
        <taxon>Dikarya</taxon>
        <taxon>Basidiomycota</taxon>
        <taxon>Agaricomycotina</taxon>
        <taxon>Agaricomycetes</taxon>
        <taxon>Agaricomycetidae</taxon>
        <taxon>Agaricales</taxon>
        <taxon>Marasmiineae</taxon>
        <taxon>Mycenaceae</taxon>
        <taxon>Mycena</taxon>
    </lineage>
</organism>
<name>A0AAD7DEU9_MYCRO</name>